<feature type="region of interest" description="Disordered" evidence="1">
    <location>
        <begin position="153"/>
        <end position="311"/>
    </location>
</feature>
<name>A0A9P9Y680_9HYPO</name>
<feature type="compositionally biased region" description="Polar residues" evidence="1">
    <location>
        <begin position="221"/>
        <end position="230"/>
    </location>
</feature>
<keyword evidence="3" id="KW-1185">Reference proteome</keyword>
<dbReference type="EMBL" id="JAGIXG020000005">
    <property type="protein sequence ID" value="KAI6784241.1"/>
    <property type="molecule type" value="Genomic_DNA"/>
</dbReference>
<feature type="compositionally biased region" description="Polar residues" evidence="1">
    <location>
        <begin position="256"/>
        <end position="269"/>
    </location>
</feature>
<organism evidence="2 3">
    <name type="scientific">Emericellopsis cladophorae</name>
    <dbReference type="NCBI Taxonomy" id="2686198"/>
    <lineage>
        <taxon>Eukaryota</taxon>
        <taxon>Fungi</taxon>
        <taxon>Dikarya</taxon>
        <taxon>Ascomycota</taxon>
        <taxon>Pezizomycotina</taxon>
        <taxon>Sordariomycetes</taxon>
        <taxon>Hypocreomycetidae</taxon>
        <taxon>Hypocreales</taxon>
        <taxon>Bionectriaceae</taxon>
        <taxon>Emericellopsis</taxon>
    </lineage>
</organism>
<feature type="compositionally biased region" description="Basic and acidic residues" evidence="1">
    <location>
        <begin position="290"/>
        <end position="301"/>
    </location>
</feature>
<sequence length="311" mass="34347">MKTEKRTNKGSARKPDQTLLTPTKTPRRTKTMKELSGRILPSVDESVLSRTGRTSKKISGSTLESFIAEEQEQDFAIFSDTRNGIPQKDEGSPFYNPPPATKRSGHLKRKTVRIPGEGSKLIDEAVHREDGMVMNFRGKTYFQPITRAAADDSNEIDELSQGDGSLSHLKKAQPFKPRLLWPSKKTEDKDVTDEEEAATDIEDANLPESDDLPASPVTPVRNKSTKSTPNAPKFPVSPPATQRTTRSAEKLAHPTPSRSKSGRSQQPVLNYNKWGSVAKTRKTATTTGKRAADEPLGQDRPKRARSSEAQT</sequence>
<proteinExistence type="predicted"/>
<dbReference type="AlphaFoldDB" id="A0A9P9Y680"/>
<dbReference type="GeneID" id="75831273"/>
<dbReference type="RefSeq" id="XP_051365097.1">
    <property type="nucleotide sequence ID" value="XM_051503478.1"/>
</dbReference>
<evidence type="ECO:0000256" key="1">
    <source>
        <dbReference type="SAM" id="MobiDB-lite"/>
    </source>
</evidence>
<feature type="region of interest" description="Disordered" evidence="1">
    <location>
        <begin position="82"/>
        <end position="108"/>
    </location>
</feature>
<reference evidence="2" key="1">
    <citation type="journal article" date="2021" name="J Fungi (Basel)">
        <title>Genomic and Metabolomic Analyses of the Marine Fungus Emericellopsis cladophorae: Insights into Saltwater Adaptability Mechanisms and Its Biosynthetic Potential.</title>
        <authorList>
            <person name="Goncalves M.F.M."/>
            <person name="Hilario S."/>
            <person name="Van de Peer Y."/>
            <person name="Esteves A.C."/>
            <person name="Alves A."/>
        </authorList>
    </citation>
    <scope>NUCLEOTIDE SEQUENCE</scope>
    <source>
        <strain evidence="2">MUM 19.33</strain>
    </source>
</reference>
<dbReference type="Proteomes" id="UP001055219">
    <property type="component" value="Unassembled WGS sequence"/>
</dbReference>
<evidence type="ECO:0000313" key="3">
    <source>
        <dbReference type="Proteomes" id="UP001055219"/>
    </source>
</evidence>
<gene>
    <name evidence="2" type="ORF">J7T54_004787</name>
</gene>
<reference evidence="2" key="2">
    <citation type="submission" date="2022-07" db="EMBL/GenBank/DDBJ databases">
        <authorList>
            <person name="Goncalves M.F.M."/>
            <person name="Hilario S."/>
            <person name="Van De Peer Y."/>
            <person name="Esteves A.C."/>
            <person name="Alves A."/>
        </authorList>
    </citation>
    <scope>NUCLEOTIDE SEQUENCE</scope>
    <source>
        <strain evidence="2">MUM 19.33</strain>
    </source>
</reference>
<feature type="compositionally biased region" description="Acidic residues" evidence="1">
    <location>
        <begin position="190"/>
        <end position="211"/>
    </location>
</feature>
<evidence type="ECO:0000313" key="2">
    <source>
        <dbReference type="EMBL" id="KAI6784241.1"/>
    </source>
</evidence>
<feature type="region of interest" description="Disordered" evidence="1">
    <location>
        <begin position="1"/>
        <end position="33"/>
    </location>
</feature>
<accession>A0A9P9Y680</accession>
<protein>
    <submittedName>
        <fullName evidence="2">Uncharacterized protein</fullName>
    </submittedName>
</protein>
<dbReference type="OrthoDB" id="5398515at2759"/>
<comment type="caution">
    <text evidence="2">The sequence shown here is derived from an EMBL/GenBank/DDBJ whole genome shotgun (WGS) entry which is preliminary data.</text>
</comment>